<gene>
    <name evidence="2" type="ORF">HNR15_000175</name>
</gene>
<evidence type="ECO:0000256" key="1">
    <source>
        <dbReference type="SAM" id="SignalP"/>
    </source>
</evidence>
<dbReference type="EMBL" id="JACCFW010000001">
    <property type="protein sequence ID" value="NYJ73212.1"/>
    <property type="molecule type" value="Genomic_DNA"/>
</dbReference>
<proteinExistence type="predicted"/>
<feature type="chain" id="PRO_5032587031" description="Secreted protein" evidence="1">
    <location>
        <begin position="30"/>
        <end position="178"/>
    </location>
</feature>
<accession>A0A853D7S7</accession>
<evidence type="ECO:0000313" key="2">
    <source>
        <dbReference type="EMBL" id="NYJ73212.1"/>
    </source>
</evidence>
<feature type="signal peptide" evidence="1">
    <location>
        <begin position="1"/>
        <end position="29"/>
    </location>
</feature>
<keyword evidence="3" id="KW-1185">Reference proteome</keyword>
<dbReference type="AlphaFoldDB" id="A0A853D7S7"/>
<evidence type="ECO:0008006" key="4">
    <source>
        <dbReference type="Google" id="ProtNLM"/>
    </source>
</evidence>
<protein>
    <recommendedName>
        <fullName evidence="4">Secreted protein</fullName>
    </recommendedName>
</protein>
<sequence>MKLHKVALSAGVLLAATAGMVSMGAPAHAAGTTILALHTGDTFTTGQKGVLCEVHTGGVECMFNTARPYGVTSTQAKKICGNAALEDIQLSGRSWTWGCATDVQVIPTKASNAWATPHRLPIDGGLHAPVIPANWTFTVSGLPCHVSYNGAVGCAATGSSNTGFTADAHDVVPRGTHA</sequence>
<dbReference type="RefSeq" id="WP_179478329.1">
    <property type="nucleotide sequence ID" value="NZ_JACCFW010000001.1"/>
</dbReference>
<organism evidence="2 3">
    <name type="scientific">Allobranchiibius huperziae</name>
    <dbReference type="NCBI Taxonomy" id="1874116"/>
    <lineage>
        <taxon>Bacteria</taxon>
        <taxon>Bacillati</taxon>
        <taxon>Actinomycetota</taxon>
        <taxon>Actinomycetes</taxon>
        <taxon>Micrococcales</taxon>
        <taxon>Dermacoccaceae</taxon>
        <taxon>Allobranchiibius</taxon>
    </lineage>
</organism>
<reference evidence="2 3" key="1">
    <citation type="submission" date="2020-07" db="EMBL/GenBank/DDBJ databases">
        <title>Sequencing the genomes of 1000 actinobacteria strains.</title>
        <authorList>
            <person name="Klenk H.-P."/>
        </authorList>
    </citation>
    <scope>NUCLEOTIDE SEQUENCE [LARGE SCALE GENOMIC DNA]</scope>
    <source>
        <strain evidence="2 3">DSM 29531</strain>
    </source>
</reference>
<keyword evidence="1" id="KW-0732">Signal</keyword>
<comment type="caution">
    <text evidence="2">The sequence shown here is derived from an EMBL/GenBank/DDBJ whole genome shotgun (WGS) entry which is preliminary data.</text>
</comment>
<evidence type="ECO:0000313" key="3">
    <source>
        <dbReference type="Proteomes" id="UP000571817"/>
    </source>
</evidence>
<name>A0A853D7S7_9MICO</name>
<dbReference type="Proteomes" id="UP000571817">
    <property type="component" value="Unassembled WGS sequence"/>
</dbReference>